<dbReference type="Proteomes" id="UP001239909">
    <property type="component" value="Unassembled WGS sequence"/>
</dbReference>
<reference evidence="4 5" key="1">
    <citation type="submission" date="2023-04" db="EMBL/GenBank/DDBJ databases">
        <title>Marinoamorphus aggregata gen. nov., sp. Nov., isolate from tissue of brittle star Ophioplocus japonicus.</title>
        <authorList>
            <person name="Kawano K."/>
            <person name="Sawayama S."/>
            <person name="Nakagawa S."/>
        </authorList>
    </citation>
    <scope>NUCLEOTIDE SEQUENCE [LARGE SCALE GENOMIC DNA]</scope>
    <source>
        <strain evidence="4 5">NKW23</strain>
    </source>
</reference>
<dbReference type="PANTHER" id="PTHR24220">
    <property type="entry name" value="IMPORT ATP-BINDING PROTEIN"/>
    <property type="match status" value="1"/>
</dbReference>
<dbReference type="GO" id="GO:0005524">
    <property type="term" value="F:ATP binding"/>
    <property type="evidence" value="ECO:0007669"/>
    <property type="project" value="UniProtKB-KW"/>
</dbReference>
<keyword evidence="2 4" id="KW-0067">ATP-binding</keyword>
<evidence type="ECO:0000313" key="5">
    <source>
        <dbReference type="Proteomes" id="UP001239909"/>
    </source>
</evidence>
<proteinExistence type="predicted"/>
<evidence type="ECO:0000259" key="3">
    <source>
        <dbReference type="PROSITE" id="PS50893"/>
    </source>
</evidence>
<keyword evidence="5" id="KW-1185">Reference proteome</keyword>
<feature type="domain" description="ABC transporter" evidence="3">
    <location>
        <begin position="2"/>
        <end position="225"/>
    </location>
</feature>
<dbReference type="InterPro" id="IPR015854">
    <property type="entry name" value="ABC_transpr_LolD-like"/>
</dbReference>
<dbReference type="GO" id="GO:0051301">
    <property type="term" value="P:cell division"/>
    <property type="evidence" value="ECO:0007669"/>
    <property type="project" value="UniProtKB-KW"/>
</dbReference>
<comment type="caution">
    <text evidence="4">The sequence shown here is derived from an EMBL/GenBank/DDBJ whole genome shotgun (WGS) entry which is preliminary data.</text>
</comment>
<protein>
    <submittedName>
        <fullName evidence="4">Cell division ATP-binding protein FtsE</fullName>
    </submittedName>
</protein>
<evidence type="ECO:0000256" key="1">
    <source>
        <dbReference type="ARBA" id="ARBA00022741"/>
    </source>
</evidence>
<dbReference type="InterPro" id="IPR003439">
    <property type="entry name" value="ABC_transporter-like_ATP-bd"/>
</dbReference>
<keyword evidence="1" id="KW-0547">Nucleotide-binding</keyword>
<keyword evidence="4" id="KW-0132">Cell division</keyword>
<dbReference type="Pfam" id="PF00005">
    <property type="entry name" value="ABC_tran"/>
    <property type="match status" value="1"/>
</dbReference>
<dbReference type="PROSITE" id="PS50893">
    <property type="entry name" value="ABC_TRANSPORTER_2"/>
    <property type="match status" value="1"/>
</dbReference>
<dbReference type="InterPro" id="IPR003593">
    <property type="entry name" value="AAA+_ATPase"/>
</dbReference>
<dbReference type="SUPFAM" id="SSF52540">
    <property type="entry name" value="P-loop containing nucleoside triphosphate hydrolases"/>
    <property type="match status" value="1"/>
</dbReference>
<keyword evidence="4" id="KW-0131">Cell cycle</keyword>
<gene>
    <name evidence="4" type="primary">ftsE</name>
    <name evidence="4" type="ORF">LNKW23_20440</name>
</gene>
<dbReference type="PROSITE" id="PS00211">
    <property type="entry name" value="ABC_TRANSPORTER_1"/>
    <property type="match status" value="1"/>
</dbReference>
<dbReference type="InterPro" id="IPR027417">
    <property type="entry name" value="P-loop_NTPase"/>
</dbReference>
<dbReference type="SMART" id="SM00382">
    <property type="entry name" value="AAA"/>
    <property type="match status" value="1"/>
</dbReference>
<dbReference type="PANTHER" id="PTHR24220:SF470">
    <property type="entry name" value="CELL DIVISION ATP-BINDING PROTEIN FTSE"/>
    <property type="match status" value="1"/>
</dbReference>
<name>A0ABQ6LHR6_9RHOB</name>
<evidence type="ECO:0000313" key="4">
    <source>
        <dbReference type="EMBL" id="GMG82831.1"/>
    </source>
</evidence>
<dbReference type="Gene3D" id="3.40.50.300">
    <property type="entry name" value="P-loop containing nucleotide triphosphate hydrolases"/>
    <property type="match status" value="1"/>
</dbReference>
<sequence length="225" mass="24999">MISLDRVSFGYDERDTLSEVSIDVPPGSFHFLTGPSGAGKTTLLKLLYLDHLPRRGRLKLFGEDPATLERRRIPQLRRRIGVVFQEFRLLEHMTVVQNIALPLRVAGHRLDDYQADVMELVKWVGLNARIDAYPRELSAGEKQRAAIARAVINSPDLILCDEPTGNVDPEMGARILRLLIELNRLGKTVLIATHDLGLIRSARGGVGARILRLADGRLTLGAAEL</sequence>
<organism evidence="4 5">
    <name type="scientific">Paralimibaculum aggregatum</name>
    <dbReference type="NCBI Taxonomy" id="3036245"/>
    <lineage>
        <taxon>Bacteria</taxon>
        <taxon>Pseudomonadati</taxon>
        <taxon>Pseudomonadota</taxon>
        <taxon>Alphaproteobacteria</taxon>
        <taxon>Rhodobacterales</taxon>
        <taxon>Paracoccaceae</taxon>
        <taxon>Paralimibaculum</taxon>
    </lineage>
</organism>
<dbReference type="EMBL" id="BSYI01000013">
    <property type="protein sequence ID" value="GMG82831.1"/>
    <property type="molecule type" value="Genomic_DNA"/>
</dbReference>
<accession>A0ABQ6LHR6</accession>
<evidence type="ECO:0000256" key="2">
    <source>
        <dbReference type="ARBA" id="ARBA00022840"/>
    </source>
</evidence>
<dbReference type="InterPro" id="IPR017871">
    <property type="entry name" value="ABC_transporter-like_CS"/>
</dbReference>
<dbReference type="RefSeq" id="WP_285671621.1">
    <property type="nucleotide sequence ID" value="NZ_BSYI01000013.1"/>
</dbReference>